<dbReference type="EMBL" id="OK040790">
    <property type="protein sequence ID" value="UDL16008.1"/>
    <property type="molecule type" value="Genomic_DNA"/>
</dbReference>
<dbReference type="RefSeq" id="YP_010755248.1">
    <property type="nucleotide sequence ID" value="NC_073468.1"/>
</dbReference>
<proteinExistence type="predicted"/>
<dbReference type="KEGG" id="vg:80019899"/>
<evidence type="ECO:0000313" key="2">
    <source>
        <dbReference type="Proteomes" id="UP000827768"/>
    </source>
</evidence>
<evidence type="ECO:0000313" key="1">
    <source>
        <dbReference type="EMBL" id="UDL16008.1"/>
    </source>
</evidence>
<accession>A0AAE9C2K7</accession>
<protein>
    <submittedName>
        <fullName evidence="1">Uncharacterized protein</fullName>
    </submittedName>
</protein>
<dbReference type="Proteomes" id="UP000827768">
    <property type="component" value="Segment"/>
</dbReference>
<organism evidence="1 2">
    <name type="scientific">Microbacterium phage Pumpernickel</name>
    <dbReference type="NCBI Taxonomy" id="2885983"/>
    <lineage>
        <taxon>Viruses</taxon>
        <taxon>Duplodnaviria</taxon>
        <taxon>Heunggongvirae</taxon>
        <taxon>Uroviricota</taxon>
        <taxon>Caudoviricetes</taxon>
        <taxon>Pumpernickelvirus</taxon>
        <taxon>Pumpernickelvirus pumpernickel</taxon>
    </lineage>
</organism>
<name>A0AAE9C2K7_9CAUD</name>
<gene>
    <name evidence="1" type="primary">258</name>
    <name evidence="1" type="ORF">SEA_PUMPERNICKEL_258</name>
</gene>
<keyword evidence="2" id="KW-1185">Reference proteome</keyword>
<dbReference type="GeneID" id="80019899"/>
<reference evidence="1" key="1">
    <citation type="submission" date="2021-09" db="EMBL/GenBank/DDBJ databases">
        <authorList>
            <person name="Andersen S.H."/>
            <person name="Beall E.A."/>
            <person name="Cappelle B."/>
            <person name="Falteisek K.J."/>
            <person name="Fenske B.A."/>
            <person name="Gansluckner N.W."/>
            <person name="Gilbertson S.M."/>
            <person name="Krings K.J."/>
            <person name="Mobeck M."/>
            <person name="Odeku J.O."/>
            <person name="Poncelet M.E."/>
            <person name="Rohr J.R."/>
            <person name="Rolands L."/>
            <person name="Whipple C.D."/>
            <person name="Whipple E.M."/>
            <person name="Spring A.M."/>
            <person name="Klyczek K."/>
            <person name="Garlena R.A."/>
            <person name="Russell D.A."/>
            <person name="Pope W.H."/>
            <person name="Jacobs-Sera D."/>
            <person name="Hatfull G.F."/>
        </authorList>
    </citation>
    <scope>NUCLEOTIDE SEQUENCE</scope>
</reference>
<sequence>MSIEKELVQSIENLKRPTEHGRYAEAGYNDHFNDGLDAAVEAIEAHFSSKSEPESSTNLDAVRALHNANVARSIGYRPPGF</sequence>